<dbReference type="GO" id="GO:0009116">
    <property type="term" value="P:nucleoside metabolic process"/>
    <property type="evidence" value="ECO:0007669"/>
    <property type="project" value="InterPro"/>
</dbReference>
<evidence type="ECO:0000313" key="2">
    <source>
        <dbReference type="EMBL" id="OGZ79213.1"/>
    </source>
</evidence>
<dbReference type="Proteomes" id="UP000178650">
    <property type="component" value="Unassembled WGS sequence"/>
</dbReference>
<protein>
    <recommendedName>
        <fullName evidence="1">Nucleoside phosphorylase domain-containing protein</fullName>
    </recommendedName>
</protein>
<dbReference type="GO" id="GO:0019284">
    <property type="term" value="P:L-methionine salvage from S-adenosylmethionine"/>
    <property type="evidence" value="ECO:0007669"/>
    <property type="project" value="TreeGrafter"/>
</dbReference>
<dbReference type="Gene3D" id="3.40.50.1580">
    <property type="entry name" value="Nucleoside phosphorylase domain"/>
    <property type="match status" value="1"/>
</dbReference>
<dbReference type="GO" id="GO:0005829">
    <property type="term" value="C:cytosol"/>
    <property type="evidence" value="ECO:0007669"/>
    <property type="project" value="TreeGrafter"/>
</dbReference>
<proteinExistence type="predicted"/>
<dbReference type="PANTHER" id="PTHR46832:SF1">
    <property type="entry name" value="5'-METHYLTHIOADENOSINE_S-ADENOSYLHOMOCYSTEINE NUCLEOSIDASE"/>
    <property type="match status" value="1"/>
</dbReference>
<sequence>MGTCQTDIVISCGLAGASDDKLKFGDIVVANKVIQHDVVAYVGDEIKQRKLRMYKNEKWKKVDWMNCNKIFIEWCKKAFSSIENGKMPYFIGTIVTGDQLILSKKHRNRISKDYNALAIDMESASIAHVCDMFNVGFGSLRVISDTDEIEVGGDITPSLIKHRRQDVKKCSALCAIAIKKVLKDISWEK</sequence>
<evidence type="ECO:0000313" key="3">
    <source>
        <dbReference type="Proteomes" id="UP000178650"/>
    </source>
</evidence>
<dbReference type="AlphaFoldDB" id="A0A1G2IX07"/>
<evidence type="ECO:0000259" key="1">
    <source>
        <dbReference type="Pfam" id="PF01048"/>
    </source>
</evidence>
<dbReference type="InterPro" id="IPR035994">
    <property type="entry name" value="Nucleoside_phosphorylase_sf"/>
</dbReference>
<dbReference type="GO" id="GO:0008782">
    <property type="term" value="F:adenosylhomocysteine nucleosidase activity"/>
    <property type="evidence" value="ECO:0007669"/>
    <property type="project" value="TreeGrafter"/>
</dbReference>
<reference evidence="2 3" key="1">
    <citation type="journal article" date="2016" name="Nat. Commun.">
        <title>Thousands of microbial genomes shed light on interconnected biogeochemical processes in an aquifer system.</title>
        <authorList>
            <person name="Anantharaman K."/>
            <person name="Brown C.T."/>
            <person name="Hug L.A."/>
            <person name="Sharon I."/>
            <person name="Castelle C.J."/>
            <person name="Probst A.J."/>
            <person name="Thomas B.C."/>
            <person name="Singh A."/>
            <person name="Wilkins M.J."/>
            <person name="Karaoz U."/>
            <person name="Brodie E.L."/>
            <person name="Williams K.H."/>
            <person name="Hubbard S.S."/>
            <person name="Banfield J.F."/>
        </authorList>
    </citation>
    <scope>NUCLEOTIDE SEQUENCE [LARGE SCALE GENOMIC DNA]</scope>
</reference>
<comment type="caution">
    <text evidence="2">The sequence shown here is derived from an EMBL/GenBank/DDBJ whole genome shotgun (WGS) entry which is preliminary data.</text>
</comment>
<dbReference type="InterPro" id="IPR000845">
    <property type="entry name" value="Nucleoside_phosphorylase_d"/>
</dbReference>
<dbReference type="STRING" id="1802223.A2358_00800"/>
<gene>
    <name evidence="2" type="ORF">A2358_00800</name>
</gene>
<accession>A0A1G2IX07</accession>
<feature type="domain" description="Nucleoside phosphorylase" evidence="1">
    <location>
        <begin position="4"/>
        <end position="174"/>
    </location>
</feature>
<dbReference type="CDD" id="cd09008">
    <property type="entry name" value="MTAN"/>
    <property type="match status" value="1"/>
</dbReference>
<organism evidence="2 3">
    <name type="scientific">Candidatus Staskawiczbacteria bacterium RIFOXYB1_FULL_37_44</name>
    <dbReference type="NCBI Taxonomy" id="1802223"/>
    <lineage>
        <taxon>Bacteria</taxon>
        <taxon>Candidatus Staskawicziibacteriota</taxon>
    </lineage>
</organism>
<dbReference type="Pfam" id="PF01048">
    <property type="entry name" value="PNP_UDP_1"/>
    <property type="match status" value="1"/>
</dbReference>
<dbReference type="PANTHER" id="PTHR46832">
    <property type="entry name" value="5'-METHYLTHIOADENOSINE/S-ADENOSYLHOMOCYSTEINE NUCLEOSIDASE"/>
    <property type="match status" value="1"/>
</dbReference>
<name>A0A1G2IX07_9BACT</name>
<dbReference type="GO" id="GO:0008930">
    <property type="term" value="F:methylthioadenosine nucleosidase activity"/>
    <property type="evidence" value="ECO:0007669"/>
    <property type="project" value="TreeGrafter"/>
</dbReference>
<dbReference type="SUPFAM" id="SSF53167">
    <property type="entry name" value="Purine and uridine phosphorylases"/>
    <property type="match status" value="1"/>
</dbReference>
<dbReference type="EMBL" id="MHPJ01000007">
    <property type="protein sequence ID" value="OGZ79213.1"/>
    <property type="molecule type" value="Genomic_DNA"/>
</dbReference>